<accession>A0A2T3Z7R2</accession>
<evidence type="ECO:0000256" key="1">
    <source>
        <dbReference type="SAM" id="Phobius"/>
    </source>
</evidence>
<name>A0A2T3Z7R2_TRIA4</name>
<organism evidence="2 3">
    <name type="scientific">Trichoderma asperellum (strain ATCC 204424 / CBS 433.97 / NBRC 101777)</name>
    <dbReference type="NCBI Taxonomy" id="1042311"/>
    <lineage>
        <taxon>Eukaryota</taxon>
        <taxon>Fungi</taxon>
        <taxon>Dikarya</taxon>
        <taxon>Ascomycota</taxon>
        <taxon>Pezizomycotina</taxon>
        <taxon>Sordariomycetes</taxon>
        <taxon>Hypocreomycetidae</taxon>
        <taxon>Hypocreales</taxon>
        <taxon>Hypocreaceae</taxon>
        <taxon>Trichoderma</taxon>
    </lineage>
</organism>
<keyword evidence="3" id="KW-1185">Reference proteome</keyword>
<feature type="transmembrane region" description="Helical" evidence="1">
    <location>
        <begin position="25"/>
        <end position="47"/>
    </location>
</feature>
<proteinExistence type="predicted"/>
<gene>
    <name evidence="2" type="ORF">M441DRAFT_413616</name>
</gene>
<evidence type="ECO:0000313" key="2">
    <source>
        <dbReference type="EMBL" id="PTB40863.1"/>
    </source>
</evidence>
<reference evidence="2 3" key="1">
    <citation type="submission" date="2016-07" db="EMBL/GenBank/DDBJ databases">
        <title>Multiple horizontal gene transfer events from other fungi enriched the ability of initially mycotrophic Trichoderma (Ascomycota) to feed on dead plant biomass.</title>
        <authorList>
            <consortium name="DOE Joint Genome Institute"/>
            <person name="Aerts A."/>
            <person name="Atanasova L."/>
            <person name="Chenthamara K."/>
            <person name="Zhang J."/>
            <person name="Grujic M."/>
            <person name="Henrissat B."/>
            <person name="Kuo A."/>
            <person name="Salamov A."/>
            <person name="Lipzen A."/>
            <person name="Labutti K."/>
            <person name="Barry K."/>
            <person name="Miao Y."/>
            <person name="Rahimi M.J."/>
            <person name="Shen Q."/>
            <person name="Grigoriev I.V."/>
            <person name="Kubicek C.P."/>
            <person name="Druzhinina I.S."/>
        </authorList>
    </citation>
    <scope>NUCLEOTIDE SEQUENCE [LARGE SCALE GENOMIC DNA]</scope>
    <source>
        <strain evidence="2 3">CBS 433.97</strain>
    </source>
</reference>
<dbReference type="AlphaFoldDB" id="A0A2T3Z7R2"/>
<feature type="transmembrane region" description="Helical" evidence="1">
    <location>
        <begin position="59"/>
        <end position="81"/>
    </location>
</feature>
<sequence>MSTSILATNWLAPVCFRLEKDFTCVWLLVIILSRFVPLFRLFLYWCWCMFRLRVLYTTFRIVFSMNSTLPNYYISISLLVVKMKYSPYYNANIASCLTPW</sequence>
<keyword evidence="1" id="KW-1133">Transmembrane helix</keyword>
<keyword evidence="1" id="KW-0472">Membrane</keyword>
<keyword evidence="1" id="KW-0812">Transmembrane</keyword>
<protein>
    <submittedName>
        <fullName evidence="2">Uncharacterized protein</fullName>
    </submittedName>
</protein>
<dbReference type="EMBL" id="KZ679262">
    <property type="protein sequence ID" value="PTB40863.1"/>
    <property type="molecule type" value="Genomic_DNA"/>
</dbReference>
<evidence type="ECO:0000313" key="3">
    <source>
        <dbReference type="Proteomes" id="UP000240493"/>
    </source>
</evidence>
<dbReference type="Proteomes" id="UP000240493">
    <property type="component" value="Unassembled WGS sequence"/>
</dbReference>